<reference evidence="1" key="1">
    <citation type="submission" date="2017-05" db="UniProtKB">
        <authorList>
            <consortium name="EnsemblMetazoa"/>
        </authorList>
    </citation>
    <scope>IDENTIFICATION</scope>
</reference>
<proteinExistence type="predicted"/>
<organism evidence="1">
    <name type="scientific">Amphimedon queenslandica</name>
    <name type="common">Sponge</name>
    <dbReference type="NCBI Taxonomy" id="400682"/>
    <lineage>
        <taxon>Eukaryota</taxon>
        <taxon>Metazoa</taxon>
        <taxon>Porifera</taxon>
        <taxon>Demospongiae</taxon>
        <taxon>Heteroscleromorpha</taxon>
        <taxon>Haplosclerida</taxon>
        <taxon>Niphatidae</taxon>
        <taxon>Amphimedon</taxon>
    </lineage>
</organism>
<accession>A0A1X7VWC0</accession>
<protein>
    <submittedName>
        <fullName evidence="1">Uncharacterized protein</fullName>
    </submittedName>
</protein>
<name>A0A1X7VWC0_AMPQE</name>
<dbReference type="OrthoDB" id="28868at2759"/>
<dbReference type="AlphaFoldDB" id="A0A1X7VWC0"/>
<sequence>VIVDGHGSGKCLGIMPFLSIPDYTIINPVNPYKTMIRMVANIDMRSFITFDVGRQWNDEKNQWINSHCLVITQEDERVRQVFDRKRKLLQEPTRVRREEQREWLVPREIELE</sequence>
<evidence type="ECO:0000313" key="1">
    <source>
        <dbReference type="EnsemblMetazoa" id="Aqu2.1.44418_001"/>
    </source>
</evidence>
<dbReference type="EnsemblMetazoa" id="Aqu2.1.44418_001">
    <property type="protein sequence ID" value="Aqu2.1.44418_001"/>
    <property type="gene ID" value="Aqu2.1.44418"/>
</dbReference>
<dbReference type="InParanoid" id="A0A1X7VWC0"/>